<keyword evidence="3" id="KW-1185">Reference proteome</keyword>
<dbReference type="InterPro" id="IPR032272">
    <property type="entry name" value="DUF4834"/>
</dbReference>
<comment type="caution">
    <text evidence="2">The sequence shown here is derived from an EMBL/GenBank/DDBJ whole genome shotgun (WGS) entry which is preliminary data.</text>
</comment>
<dbReference type="STRING" id="742766.HMPREF9455_01241"/>
<evidence type="ECO:0000313" key="3">
    <source>
        <dbReference type="Proteomes" id="UP000004913"/>
    </source>
</evidence>
<sequence length="86" mass="9486">MTFLLFLIFAIIIFGVMVLLSVVRGVSSFIFGKSSTSHSGYTSNNRYTSNNNASSSGRSEHASSGSNKKIFSKDEGEYVKYEEIKD</sequence>
<gene>
    <name evidence="2" type="ORF">HMPREF9455_01241</name>
</gene>
<dbReference type="eggNOG" id="ENOG5033CQB">
    <property type="taxonomic scope" value="Bacteria"/>
</dbReference>
<name>F5IUU1_9BACT</name>
<dbReference type="Pfam" id="PF16118">
    <property type="entry name" value="DUF4834"/>
    <property type="match status" value="1"/>
</dbReference>
<reference evidence="2 3" key="1">
    <citation type="submission" date="2011-04" db="EMBL/GenBank/DDBJ databases">
        <title>The Genome Sequence of Dysgonomonas gadei ATCC BAA-286.</title>
        <authorList>
            <consortium name="The Broad Institute Genome Sequencing Platform"/>
            <person name="Earl A."/>
            <person name="Ward D."/>
            <person name="Feldgarden M."/>
            <person name="Gevers D."/>
            <person name="Pudlo N."/>
            <person name="Martens E."/>
            <person name="Allen-Vercoe E."/>
            <person name="Young S.K."/>
            <person name="Zeng Q."/>
            <person name="Gargeya S."/>
            <person name="Fitzgerald M."/>
            <person name="Haas B."/>
            <person name="Abouelleil A."/>
            <person name="Alvarado L."/>
            <person name="Arachchi H.M."/>
            <person name="Berlin A."/>
            <person name="Brown A."/>
            <person name="Chapman S.B."/>
            <person name="Chen Z."/>
            <person name="Dunbar C."/>
            <person name="Freedman E."/>
            <person name="Gearin G."/>
            <person name="Gellesch M."/>
            <person name="Goldberg J."/>
            <person name="Griggs A."/>
            <person name="Gujja S."/>
            <person name="Heiman D."/>
            <person name="Howarth C."/>
            <person name="Larson L."/>
            <person name="Lui A."/>
            <person name="MacDonald P.J.P."/>
            <person name="Mehta T."/>
            <person name="Montmayeur A."/>
            <person name="Murphy C."/>
            <person name="Neiman D."/>
            <person name="Pearson M."/>
            <person name="Priest M."/>
            <person name="Roberts A."/>
            <person name="Saif S."/>
            <person name="Shea T."/>
            <person name="Shenoy N."/>
            <person name="Sisk P."/>
            <person name="Stolte C."/>
            <person name="Sykes S."/>
            <person name="Yandava C."/>
            <person name="Wortman J."/>
            <person name="Nusbaum C."/>
            <person name="Birren B."/>
        </authorList>
    </citation>
    <scope>NUCLEOTIDE SEQUENCE [LARGE SCALE GENOMIC DNA]</scope>
    <source>
        <strain evidence="2 3">ATCC BAA-286</strain>
    </source>
</reference>
<evidence type="ECO:0000313" key="2">
    <source>
        <dbReference type="EMBL" id="EGK02991.1"/>
    </source>
</evidence>
<dbReference type="AlphaFoldDB" id="F5IUU1"/>
<proteinExistence type="predicted"/>
<organism evidence="2 3">
    <name type="scientific">Dysgonomonas gadei ATCC BAA-286</name>
    <dbReference type="NCBI Taxonomy" id="742766"/>
    <lineage>
        <taxon>Bacteria</taxon>
        <taxon>Pseudomonadati</taxon>
        <taxon>Bacteroidota</taxon>
        <taxon>Bacteroidia</taxon>
        <taxon>Bacteroidales</taxon>
        <taxon>Dysgonomonadaceae</taxon>
        <taxon>Dysgonomonas</taxon>
    </lineage>
</organism>
<dbReference type="EMBL" id="ADLV01000015">
    <property type="protein sequence ID" value="EGK02991.1"/>
    <property type="molecule type" value="Genomic_DNA"/>
</dbReference>
<dbReference type="Proteomes" id="UP000004913">
    <property type="component" value="Unassembled WGS sequence"/>
</dbReference>
<dbReference type="HOGENOM" id="CLU_183767_1_1_10"/>
<feature type="region of interest" description="Disordered" evidence="1">
    <location>
        <begin position="34"/>
        <end position="69"/>
    </location>
</feature>
<dbReference type="RefSeq" id="WP_006798756.1">
    <property type="nucleotide sequence ID" value="NZ_GL891980.1"/>
</dbReference>
<accession>F5IUU1</accession>
<protein>
    <recommendedName>
        <fullName evidence="4">DUF4834 domain-containing protein</fullName>
    </recommendedName>
</protein>
<evidence type="ECO:0000256" key="1">
    <source>
        <dbReference type="SAM" id="MobiDB-lite"/>
    </source>
</evidence>
<feature type="compositionally biased region" description="Low complexity" evidence="1">
    <location>
        <begin position="41"/>
        <end position="66"/>
    </location>
</feature>
<evidence type="ECO:0008006" key="4">
    <source>
        <dbReference type="Google" id="ProtNLM"/>
    </source>
</evidence>